<dbReference type="Proteomes" id="UP000266327">
    <property type="component" value="Unassembled WGS sequence"/>
</dbReference>
<comment type="similarity">
    <text evidence="1">Belongs to the LysR transcriptional regulatory family.</text>
</comment>
<evidence type="ECO:0000259" key="5">
    <source>
        <dbReference type="PROSITE" id="PS50931"/>
    </source>
</evidence>
<dbReference type="SUPFAM" id="SSF46785">
    <property type="entry name" value="Winged helix' DNA-binding domain"/>
    <property type="match status" value="1"/>
</dbReference>
<dbReference type="PRINTS" id="PR00039">
    <property type="entry name" value="HTHLYSR"/>
</dbReference>
<dbReference type="FunFam" id="1.10.10.10:FF:000001">
    <property type="entry name" value="LysR family transcriptional regulator"/>
    <property type="match status" value="1"/>
</dbReference>
<sequence length="297" mass="32345">MDFRRIRHFVVLAETLNFRKAAERLHMAQPPLTVSIQKLEAELGTKLFERASSGVSLTPSGKAALIEARRLLFHGAQFSEAAKSAAQGTGGALHIGFVGSTTYGMLQRLVPRYRAEYPGVELVLREATSARIMQMLEEDTLDVGLVRTPLLTVATAVLLQLEREHFAVALPRGNRLVHKSILSLGDLKDESFVMYNREQAAGLHAAAMLACEQSGFIPRVAQEAVQVPTVLALVESGLGVALVPSSTQRFQSENVVFRKLIDPPAASEIGLGLVYRPNMESAAAQHFRALAMKEYGA</sequence>
<evidence type="ECO:0000256" key="1">
    <source>
        <dbReference type="ARBA" id="ARBA00009437"/>
    </source>
</evidence>
<dbReference type="OrthoDB" id="8807047at2"/>
<evidence type="ECO:0000313" key="7">
    <source>
        <dbReference type="Proteomes" id="UP000266327"/>
    </source>
</evidence>
<organism evidence="6 7">
    <name type="scientific">Noviherbaspirillum sedimenti</name>
    <dbReference type="NCBI Taxonomy" id="2320865"/>
    <lineage>
        <taxon>Bacteria</taxon>
        <taxon>Pseudomonadati</taxon>
        <taxon>Pseudomonadota</taxon>
        <taxon>Betaproteobacteria</taxon>
        <taxon>Burkholderiales</taxon>
        <taxon>Oxalobacteraceae</taxon>
        <taxon>Noviherbaspirillum</taxon>
    </lineage>
</organism>
<dbReference type="PANTHER" id="PTHR30346:SF0">
    <property type="entry name" value="HCA OPERON TRANSCRIPTIONAL ACTIVATOR HCAR"/>
    <property type="match status" value="1"/>
</dbReference>
<dbReference type="InterPro" id="IPR000847">
    <property type="entry name" value="LysR_HTH_N"/>
</dbReference>
<comment type="caution">
    <text evidence="6">The sequence shown here is derived from an EMBL/GenBank/DDBJ whole genome shotgun (WGS) entry which is preliminary data.</text>
</comment>
<dbReference type="SUPFAM" id="SSF53850">
    <property type="entry name" value="Periplasmic binding protein-like II"/>
    <property type="match status" value="1"/>
</dbReference>
<name>A0A3A3G3J7_9BURK</name>
<feature type="domain" description="HTH lysR-type" evidence="5">
    <location>
        <begin position="1"/>
        <end position="58"/>
    </location>
</feature>
<keyword evidence="2" id="KW-0805">Transcription regulation</keyword>
<accession>A0A3A3G3J7</accession>
<dbReference type="PROSITE" id="PS50931">
    <property type="entry name" value="HTH_LYSR"/>
    <property type="match status" value="1"/>
</dbReference>
<protein>
    <submittedName>
        <fullName evidence="6">LysR family transcriptional regulator</fullName>
    </submittedName>
</protein>
<dbReference type="Pfam" id="PF03466">
    <property type="entry name" value="LysR_substrate"/>
    <property type="match status" value="1"/>
</dbReference>
<dbReference type="Gene3D" id="1.10.10.10">
    <property type="entry name" value="Winged helix-like DNA-binding domain superfamily/Winged helix DNA-binding domain"/>
    <property type="match status" value="1"/>
</dbReference>
<dbReference type="GO" id="GO:0032993">
    <property type="term" value="C:protein-DNA complex"/>
    <property type="evidence" value="ECO:0007669"/>
    <property type="project" value="TreeGrafter"/>
</dbReference>
<dbReference type="CDD" id="cd08414">
    <property type="entry name" value="PBP2_LTTR_aromatics_like"/>
    <property type="match status" value="1"/>
</dbReference>
<keyword evidence="4" id="KW-0804">Transcription</keyword>
<dbReference type="GO" id="GO:0003677">
    <property type="term" value="F:DNA binding"/>
    <property type="evidence" value="ECO:0007669"/>
    <property type="project" value="UniProtKB-KW"/>
</dbReference>
<reference evidence="7" key="1">
    <citation type="submission" date="2018-09" db="EMBL/GenBank/DDBJ databases">
        <authorList>
            <person name="Zhu H."/>
        </authorList>
    </citation>
    <scope>NUCLEOTIDE SEQUENCE [LARGE SCALE GENOMIC DNA]</scope>
    <source>
        <strain evidence="7">K1S02-23</strain>
    </source>
</reference>
<evidence type="ECO:0000256" key="3">
    <source>
        <dbReference type="ARBA" id="ARBA00023125"/>
    </source>
</evidence>
<gene>
    <name evidence="6" type="ORF">D3878_13250</name>
</gene>
<dbReference type="EMBL" id="QYUQ01000002">
    <property type="protein sequence ID" value="RJG02424.1"/>
    <property type="molecule type" value="Genomic_DNA"/>
</dbReference>
<dbReference type="InterPro" id="IPR005119">
    <property type="entry name" value="LysR_subst-bd"/>
</dbReference>
<dbReference type="Gene3D" id="3.40.190.10">
    <property type="entry name" value="Periplasmic binding protein-like II"/>
    <property type="match status" value="2"/>
</dbReference>
<dbReference type="RefSeq" id="WP_119785925.1">
    <property type="nucleotide sequence ID" value="NZ_QYUQ01000002.1"/>
</dbReference>
<keyword evidence="3" id="KW-0238">DNA-binding</keyword>
<evidence type="ECO:0000256" key="4">
    <source>
        <dbReference type="ARBA" id="ARBA00023163"/>
    </source>
</evidence>
<dbReference type="Pfam" id="PF00126">
    <property type="entry name" value="HTH_1"/>
    <property type="match status" value="1"/>
</dbReference>
<proteinExistence type="inferred from homology"/>
<dbReference type="AlphaFoldDB" id="A0A3A3G3J7"/>
<dbReference type="InterPro" id="IPR036390">
    <property type="entry name" value="WH_DNA-bd_sf"/>
</dbReference>
<keyword evidence="7" id="KW-1185">Reference proteome</keyword>
<dbReference type="InterPro" id="IPR036388">
    <property type="entry name" value="WH-like_DNA-bd_sf"/>
</dbReference>
<dbReference type="GO" id="GO:0003700">
    <property type="term" value="F:DNA-binding transcription factor activity"/>
    <property type="evidence" value="ECO:0007669"/>
    <property type="project" value="InterPro"/>
</dbReference>
<evidence type="ECO:0000256" key="2">
    <source>
        <dbReference type="ARBA" id="ARBA00023015"/>
    </source>
</evidence>
<dbReference type="PANTHER" id="PTHR30346">
    <property type="entry name" value="TRANSCRIPTIONAL DUAL REGULATOR HCAR-RELATED"/>
    <property type="match status" value="1"/>
</dbReference>
<evidence type="ECO:0000313" key="6">
    <source>
        <dbReference type="EMBL" id="RJG02424.1"/>
    </source>
</evidence>